<dbReference type="EMBL" id="CP003243">
    <property type="protein sequence ID" value="AFC99706.1"/>
    <property type="molecule type" value="Genomic_DNA"/>
</dbReference>
<evidence type="ECO:0000313" key="3">
    <source>
        <dbReference type="Proteomes" id="UP000005233"/>
    </source>
</evidence>
<feature type="coiled-coil region" evidence="1">
    <location>
        <begin position="94"/>
        <end position="121"/>
    </location>
</feature>
<dbReference type="eggNOG" id="arCOG04846">
    <property type="taxonomic scope" value="Archaea"/>
</dbReference>
<evidence type="ECO:0000313" key="2">
    <source>
        <dbReference type="EMBL" id="AFC99706.1"/>
    </source>
</evidence>
<keyword evidence="1" id="KW-0175">Coiled coil</keyword>
<dbReference type="AlphaFoldDB" id="H8I4E9"/>
<dbReference type="Proteomes" id="UP000005233">
    <property type="component" value="Chromosome"/>
</dbReference>
<dbReference type="Pfam" id="PF09871">
    <property type="entry name" value="DUF2098"/>
    <property type="match status" value="1"/>
</dbReference>
<name>H8I4E9_METCZ</name>
<sequence>MVKNAFKEIKFIYSKIYFIMVSTMEASQTVTATDLYGKPITLGTTVKYISTRTVGKVIDLKKEEDKTWALLDKTRLYYDTRYLEVATSEASEEEEMTKVDMEEVEKKIKEMEDALKVKDVNLDMSCEGGG</sequence>
<protein>
    <submittedName>
        <fullName evidence="2">Uncharacterized protein conserved in archaea</fullName>
    </submittedName>
</protein>
<gene>
    <name evidence="2" type="ordered locus">Mtc_0950</name>
</gene>
<evidence type="ECO:0000256" key="1">
    <source>
        <dbReference type="SAM" id="Coils"/>
    </source>
</evidence>
<keyword evidence="3" id="KW-1185">Reference proteome</keyword>
<reference evidence="2 3" key="1">
    <citation type="journal article" date="2012" name="J. Bacteriol.">
        <title>Complete genome sequence of a thermophilic methanogen, Methanocella conradii HZ254, isolated from Chinese rice field soil.</title>
        <authorList>
            <person name="Lu Z."/>
            <person name="Lu Y."/>
        </authorList>
    </citation>
    <scope>NUCLEOTIDE SEQUENCE [LARGE SCALE GENOMIC DNA]</scope>
    <source>
        <strain evidence="3">DSM 24694 / JCM 17849 / CGMCC 1.5162 / HZ254</strain>
    </source>
</reference>
<dbReference type="KEGG" id="mez:Mtc_0950"/>
<dbReference type="InterPro" id="IPR019209">
    <property type="entry name" value="DUF2098"/>
</dbReference>
<organism evidence="2 3">
    <name type="scientific">Methanocella conradii (strain DSM 24694 / JCM 17849 / CGMCC 1.5162 / HZ254)</name>
    <dbReference type="NCBI Taxonomy" id="1041930"/>
    <lineage>
        <taxon>Archaea</taxon>
        <taxon>Methanobacteriati</taxon>
        <taxon>Methanobacteriota</taxon>
        <taxon>Stenosarchaea group</taxon>
        <taxon>Methanomicrobia</taxon>
        <taxon>Methanocellales</taxon>
        <taxon>Methanocellaceae</taxon>
        <taxon>Methanocella</taxon>
    </lineage>
</organism>
<proteinExistence type="predicted"/>
<accession>H8I4E9</accession>
<dbReference type="HOGENOM" id="CLU_159088_0_0_2"/>